<dbReference type="InterPro" id="IPR029058">
    <property type="entry name" value="AB_hydrolase_fold"/>
</dbReference>
<dbReference type="Proteomes" id="UP000831460">
    <property type="component" value="Chromosome"/>
</dbReference>
<dbReference type="RefSeq" id="WP_243550891.1">
    <property type="nucleotide sequence ID" value="NZ_CP094532.1"/>
</dbReference>
<feature type="domain" description="BD-FAE-like" evidence="2">
    <location>
        <begin position="2"/>
        <end position="143"/>
    </location>
</feature>
<dbReference type="GO" id="GO:0016787">
    <property type="term" value="F:hydrolase activity"/>
    <property type="evidence" value="ECO:0007669"/>
    <property type="project" value="UniProtKB-KW"/>
</dbReference>
<evidence type="ECO:0000313" key="3">
    <source>
        <dbReference type="EMBL" id="UOE41967.1"/>
    </source>
</evidence>
<organism evidence="3 4">
    <name type="scientific">Chryseobacterium suipulveris</name>
    <dbReference type="NCBI Taxonomy" id="2929800"/>
    <lineage>
        <taxon>Bacteria</taxon>
        <taxon>Pseudomonadati</taxon>
        <taxon>Bacteroidota</taxon>
        <taxon>Flavobacteriia</taxon>
        <taxon>Flavobacteriales</taxon>
        <taxon>Weeksellaceae</taxon>
        <taxon>Chryseobacterium group</taxon>
        <taxon>Chryseobacterium</taxon>
    </lineage>
</organism>
<proteinExistence type="predicted"/>
<evidence type="ECO:0000256" key="1">
    <source>
        <dbReference type="ARBA" id="ARBA00022801"/>
    </source>
</evidence>
<dbReference type="Pfam" id="PF20434">
    <property type="entry name" value="BD-FAE"/>
    <property type="match status" value="1"/>
</dbReference>
<dbReference type="InterPro" id="IPR049492">
    <property type="entry name" value="BD-FAE-like_dom"/>
</dbReference>
<dbReference type="PANTHER" id="PTHR48081">
    <property type="entry name" value="AB HYDROLASE SUPERFAMILY PROTEIN C4A8.06C"/>
    <property type="match status" value="1"/>
</dbReference>
<accession>A0ABY4BS09</accession>
<evidence type="ECO:0000313" key="4">
    <source>
        <dbReference type="Proteomes" id="UP000831460"/>
    </source>
</evidence>
<dbReference type="SUPFAM" id="SSF53474">
    <property type="entry name" value="alpha/beta-Hydrolases"/>
    <property type="match status" value="1"/>
</dbReference>
<reference evidence="3 4" key="1">
    <citation type="submission" date="2022-03" db="EMBL/GenBank/DDBJ databases">
        <title>Chryseobacterium sp. isolated from particulate matters in swine house.</title>
        <authorList>
            <person name="Won M."/>
            <person name="Kim S.-J."/>
            <person name="Kwon S.-W."/>
        </authorList>
    </citation>
    <scope>NUCLEOTIDE SEQUENCE [LARGE SCALE GENOMIC DNA]</scope>
    <source>
        <strain evidence="3 4">SC2-2</strain>
    </source>
</reference>
<keyword evidence="4" id="KW-1185">Reference proteome</keyword>
<evidence type="ECO:0000259" key="2">
    <source>
        <dbReference type="Pfam" id="PF20434"/>
    </source>
</evidence>
<dbReference type="EMBL" id="CP094532">
    <property type="protein sequence ID" value="UOE41967.1"/>
    <property type="molecule type" value="Genomic_DNA"/>
</dbReference>
<keyword evidence="1 3" id="KW-0378">Hydrolase</keyword>
<sequence length="209" mass="23601">MMTSIARKLSQNGYHCFAVEYRLSGEAKYPAAIEDVKDAILFIKKNSKKYKVDAQKIAVLGTSSGGQISALIGSKYPELVSAVVDIDGILAFHHPLSKEGASAANWLGGTFEQIPEIWNDASPLTHANNISVPYLFINSQFDRFHAGRDEVIEKMNRNRIPTEVHQIGNSPHTFWMFEPWFQPTMDFVLEFLKHNSKPTTFKQNKNENK</sequence>
<dbReference type="Gene3D" id="3.40.50.1820">
    <property type="entry name" value="alpha/beta hydrolase"/>
    <property type="match status" value="1"/>
</dbReference>
<name>A0ABY4BS09_9FLAO</name>
<gene>
    <name evidence="3" type="ORF">MTP09_04860</name>
</gene>
<dbReference type="InterPro" id="IPR050300">
    <property type="entry name" value="GDXG_lipolytic_enzyme"/>
</dbReference>
<protein>
    <submittedName>
        <fullName evidence="3">Alpha/beta hydrolase</fullName>
    </submittedName>
</protein>